<comment type="caution">
    <text evidence="1">The sequence shown here is derived from an EMBL/GenBank/DDBJ whole genome shotgun (WGS) entry which is preliminary data.</text>
</comment>
<dbReference type="EMBL" id="LHQQ01000018">
    <property type="protein sequence ID" value="KOS47269.1"/>
    <property type="molecule type" value="Genomic_DNA"/>
</dbReference>
<proteinExistence type="predicted"/>
<keyword evidence="2" id="KW-1185">Reference proteome</keyword>
<reference evidence="1 2" key="1">
    <citation type="submission" date="2015-08" db="EMBL/GenBank/DDBJ databases">
        <title>Genome sequencing of Penicillium nordicum.</title>
        <authorList>
            <person name="Nguyen H.D."/>
            <person name="Seifert K.A."/>
        </authorList>
    </citation>
    <scope>NUCLEOTIDE SEQUENCE [LARGE SCALE GENOMIC DNA]</scope>
    <source>
        <strain evidence="1 2">DAOMC 185683</strain>
    </source>
</reference>
<gene>
    <name evidence="1" type="ORF">ACN38_g1779</name>
</gene>
<dbReference type="OrthoDB" id="9806404at2759"/>
<organism evidence="1 2">
    <name type="scientific">Penicillium nordicum</name>
    <dbReference type="NCBI Taxonomy" id="229535"/>
    <lineage>
        <taxon>Eukaryota</taxon>
        <taxon>Fungi</taxon>
        <taxon>Dikarya</taxon>
        <taxon>Ascomycota</taxon>
        <taxon>Pezizomycotina</taxon>
        <taxon>Eurotiomycetes</taxon>
        <taxon>Eurotiomycetidae</taxon>
        <taxon>Eurotiales</taxon>
        <taxon>Aspergillaceae</taxon>
        <taxon>Penicillium</taxon>
    </lineage>
</organism>
<name>A0A0M9WJJ9_9EURO</name>
<evidence type="ECO:0000313" key="2">
    <source>
        <dbReference type="Proteomes" id="UP000037696"/>
    </source>
</evidence>
<accession>A0A0M9WJJ9</accession>
<dbReference type="Proteomes" id="UP000037696">
    <property type="component" value="Unassembled WGS sequence"/>
</dbReference>
<protein>
    <submittedName>
        <fullName evidence="1">Uncharacterized protein</fullName>
    </submittedName>
</protein>
<evidence type="ECO:0000313" key="1">
    <source>
        <dbReference type="EMBL" id="KOS47269.1"/>
    </source>
</evidence>
<sequence length="83" mass="9668">MYAKWAAKLNELRPKMFNCTWIKEGILPYKQSPTPKLVAKRSANFLQIQFGFTSDSIYFKSIQTSLSIYNISFYKVTTSNMNQ</sequence>
<dbReference type="AlphaFoldDB" id="A0A0M9WJJ9"/>